<gene>
    <name evidence="3" type="ORF">UV8b_05597</name>
    <name evidence="2" type="ORF">UVI_02045160</name>
</gene>
<dbReference type="Proteomes" id="UP000027002">
    <property type="component" value="Chromosome 4"/>
</dbReference>
<dbReference type="GeneID" id="66066374"/>
<reference evidence="3" key="3">
    <citation type="submission" date="2020-03" db="EMBL/GenBank/DDBJ databases">
        <title>A mixture of massive structural variations and highly conserved coding sequences in Ustilaginoidea virens genome.</title>
        <authorList>
            <person name="Zhang K."/>
            <person name="Zhao Z."/>
            <person name="Zhang Z."/>
            <person name="Li Y."/>
            <person name="Hsiang T."/>
            <person name="Sun W."/>
        </authorList>
    </citation>
    <scope>NUCLEOTIDE SEQUENCE</scope>
    <source>
        <strain evidence="3">UV-8b</strain>
    </source>
</reference>
<evidence type="ECO:0000256" key="1">
    <source>
        <dbReference type="SAM" id="MobiDB-lite"/>
    </source>
</evidence>
<dbReference type="EMBL" id="BBTG02000028">
    <property type="protein sequence ID" value="GAO16191.1"/>
    <property type="molecule type" value="Genomic_DNA"/>
</dbReference>
<dbReference type="KEGG" id="uvi:66066374"/>
<dbReference type="Proteomes" id="UP000054053">
    <property type="component" value="Unassembled WGS sequence"/>
</dbReference>
<dbReference type="HOGENOM" id="CLU_2560022_0_0_1"/>
<dbReference type="RefSeq" id="XP_042999027.1">
    <property type="nucleotide sequence ID" value="XM_043143094.1"/>
</dbReference>
<reference evidence="2" key="1">
    <citation type="journal article" date="2016" name="Genome Announc.">
        <title>Genome Sequence of Ustilaginoidea virens IPU010, a Rice Pathogenic Fungus Causing False Smut.</title>
        <authorList>
            <person name="Kumagai T."/>
            <person name="Ishii T."/>
            <person name="Terai G."/>
            <person name="Umemura M."/>
            <person name="Machida M."/>
            <person name="Asai K."/>
        </authorList>
    </citation>
    <scope>NUCLEOTIDE SEQUENCE [LARGE SCALE GENOMIC DNA]</scope>
    <source>
        <strain evidence="2">IPU010</strain>
    </source>
</reference>
<feature type="compositionally biased region" description="Polar residues" evidence="1">
    <location>
        <begin position="1"/>
        <end position="13"/>
    </location>
</feature>
<dbReference type="AlphaFoldDB" id="A0A063BLB5"/>
<sequence length="82" mass="9255">MASKSTKSISSLDPENGSVKDSTTRRPPDVQHNNDPAQQATNPMLTRWVYETRLEELPLVDRMLQKNAGTQKKKESRGESRS</sequence>
<dbReference type="EMBL" id="CP072756">
    <property type="protein sequence ID" value="QUC21354.1"/>
    <property type="molecule type" value="Genomic_DNA"/>
</dbReference>
<evidence type="ECO:0000313" key="4">
    <source>
        <dbReference type="Proteomes" id="UP000027002"/>
    </source>
</evidence>
<organism evidence="2 5">
    <name type="scientific">Ustilaginoidea virens</name>
    <name type="common">Rice false smut fungus</name>
    <name type="synonym">Villosiclava virens</name>
    <dbReference type="NCBI Taxonomy" id="1159556"/>
    <lineage>
        <taxon>Eukaryota</taxon>
        <taxon>Fungi</taxon>
        <taxon>Dikarya</taxon>
        <taxon>Ascomycota</taxon>
        <taxon>Pezizomycotina</taxon>
        <taxon>Sordariomycetes</taxon>
        <taxon>Hypocreomycetidae</taxon>
        <taxon>Hypocreales</taxon>
        <taxon>Clavicipitaceae</taxon>
        <taxon>Ustilaginoidea</taxon>
    </lineage>
</organism>
<evidence type="ECO:0000313" key="3">
    <source>
        <dbReference type="EMBL" id="QUC21354.1"/>
    </source>
</evidence>
<feature type="compositionally biased region" description="Basic and acidic residues" evidence="1">
    <location>
        <begin position="72"/>
        <end position="82"/>
    </location>
</feature>
<evidence type="ECO:0000313" key="5">
    <source>
        <dbReference type="Proteomes" id="UP000054053"/>
    </source>
</evidence>
<reference evidence="5" key="2">
    <citation type="journal article" date="2016" name="Genome Announc.">
        <title>Genome sequence of Ustilaginoidea virens IPU010, a rice pathogenic fungus causing false smut.</title>
        <authorList>
            <person name="Kumagai T."/>
            <person name="Ishii T."/>
            <person name="Terai G."/>
            <person name="Umemura M."/>
            <person name="Machida M."/>
            <person name="Asai K."/>
        </authorList>
    </citation>
    <scope>NUCLEOTIDE SEQUENCE [LARGE SCALE GENOMIC DNA]</scope>
    <source>
        <strain evidence="5">IPU010</strain>
    </source>
</reference>
<feature type="region of interest" description="Disordered" evidence="1">
    <location>
        <begin position="57"/>
        <end position="82"/>
    </location>
</feature>
<feature type="region of interest" description="Disordered" evidence="1">
    <location>
        <begin position="1"/>
        <end position="45"/>
    </location>
</feature>
<protein>
    <submittedName>
        <fullName evidence="2">Uncharacterized protein</fullName>
    </submittedName>
</protein>
<feature type="compositionally biased region" description="Polar residues" evidence="1">
    <location>
        <begin position="31"/>
        <end position="44"/>
    </location>
</feature>
<proteinExistence type="predicted"/>
<keyword evidence="4" id="KW-1185">Reference proteome</keyword>
<accession>A0A063BLB5</accession>
<name>A0A063BLB5_USTVR</name>
<evidence type="ECO:0000313" key="2">
    <source>
        <dbReference type="EMBL" id="GAO16191.1"/>
    </source>
</evidence>